<dbReference type="EMBL" id="FTOJ01000008">
    <property type="protein sequence ID" value="SIS97864.1"/>
    <property type="molecule type" value="Genomic_DNA"/>
</dbReference>
<evidence type="ECO:0000313" key="6">
    <source>
        <dbReference type="Proteomes" id="UP000238314"/>
    </source>
</evidence>
<dbReference type="Proteomes" id="UP000186246">
    <property type="component" value="Unassembled WGS sequence"/>
</dbReference>
<feature type="transmembrane region" description="Helical" evidence="1">
    <location>
        <begin position="241"/>
        <end position="256"/>
    </location>
</feature>
<evidence type="ECO:0000259" key="2">
    <source>
        <dbReference type="Pfam" id="PF00535"/>
    </source>
</evidence>
<proteinExistence type="predicted"/>
<reference evidence="3 6" key="1">
    <citation type="submission" date="2016-11" db="EMBL/GenBank/DDBJ databases">
        <title>Whole genomes of Flavobacteriaceae.</title>
        <authorList>
            <person name="Stine C."/>
            <person name="Li C."/>
            <person name="Tadesse D."/>
        </authorList>
    </citation>
    <scope>NUCLEOTIDE SEQUENCE [LARGE SCALE GENOMIC DNA]</scope>
    <source>
        <strain evidence="3 6">DSM 21068</strain>
    </source>
</reference>
<name>A0A1N7NHN5_9FLAO</name>
<keyword evidence="1" id="KW-0812">Transmembrane</keyword>
<sequence length="301" mass="36274">MDKQKLLSICIPTYNRADILNRTLRSLTTNPDYNPDLIEIVISDNCSTDNTKEVVAMYPDIKYYCNDENIKDYNFTKAIEYGTAKYVRLFNDTLLFNFGELECMLRTIKKYEKANVNLFFYKNTWLHSDSNITISTLKEYFKEVSFYSTWIANTGFWLEDFKKIENKNLYSYLQFPQLEWNYRIVENGKKTVIYFSNIFETLQPPNKGGYNFFNTFINKYLYIVKKQRIGILNYELEKFRLFRHFIYNYLVVFFIVNKGEYSFETKGVAKIIFSKYWYNLYIYPILVMFIIKKITNKCKQE</sequence>
<feature type="domain" description="Glycosyltransferase 2-like" evidence="2">
    <location>
        <begin position="8"/>
        <end position="123"/>
    </location>
</feature>
<dbReference type="Proteomes" id="UP000238314">
    <property type="component" value="Unassembled WGS sequence"/>
</dbReference>
<dbReference type="AlphaFoldDB" id="A0A1N7NHN5"/>
<reference evidence="4" key="2">
    <citation type="submission" date="2017-01" db="EMBL/GenBank/DDBJ databases">
        <authorList>
            <person name="Mah S.A."/>
            <person name="Swanson W.J."/>
            <person name="Moy G.W."/>
            <person name="Vacquier V.D."/>
        </authorList>
    </citation>
    <scope>NUCLEOTIDE SEQUENCE [LARGE SCALE GENOMIC DNA]</scope>
    <source>
        <strain evidence="4">DSM 21068</strain>
    </source>
</reference>
<dbReference type="Pfam" id="PF00535">
    <property type="entry name" value="Glycos_transf_2"/>
    <property type="match status" value="1"/>
</dbReference>
<evidence type="ECO:0000313" key="4">
    <source>
        <dbReference type="EMBL" id="SIS97864.1"/>
    </source>
</evidence>
<gene>
    <name evidence="3" type="ORF">B0A70_14540</name>
    <name evidence="4" type="ORF">SAMN05421796_10814</name>
</gene>
<organism evidence="4 5">
    <name type="scientific">Chryseobacterium piscicola</name>
    <dbReference type="NCBI Taxonomy" id="551459"/>
    <lineage>
        <taxon>Bacteria</taxon>
        <taxon>Pseudomonadati</taxon>
        <taxon>Bacteroidota</taxon>
        <taxon>Flavobacteriia</taxon>
        <taxon>Flavobacteriales</taxon>
        <taxon>Weeksellaceae</taxon>
        <taxon>Chryseobacterium group</taxon>
        <taxon>Chryseobacterium</taxon>
    </lineage>
</organism>
<keyword evidence="4" id="KW-0808">Transferase</keyword>
<dbReference type="InterPro" id="IPR029044">
    <property type="entry name" value="Nucleotide-diphossugar_trans"/>
</dbReference>
<dbReference type="GO" id="GO:0016740">
    <property type="term" value="F:transferase activity"/>
    <property type="evidence" value="ECO:0007669"/>
    <property type="project" value="UniProtKB-KW"/>
</dbReference>
<evidence type="ECO:0000313" key="5">
    <source>
        <dbReference type="Proteomes" id="UP000186246"/>
    </source>
</evidence>
<keyword evidence="6" id="KW-1185">Reference proteome</keyword>
<dbReference type="InterPro" id="IPR001173">
    <property type="entry name" value="Glyco_trans_2-like"/>
</dbReference>
<feature type="transmembrane region" description="Helical" evidence="1">
    <location>
        <begin position="276"/>
        <end position="295"/>
    </location>
</feature>
<evidence type="ECO:0000313" key="3">
    <source>
        <dbReference type="EMBL" id="PQA90537.1"/>
    </source>
</evidence>
<dbReference type="OrthoDB" id="199095at2"/>
<dbReference type="Gene3D" id="3.90.550.10">
    <property type="entry name" value="Spore Coat Polysaccharide Biosynthesis Protein SpsA, Chain A"/>
    <property type="match status" value="1"/>
</dbReference>
<keyword evidence="1" id="KW-1133">Transmembrane helix</keyword>
<dbReference type="SUPFAM" id="SSF53448">
    <property type="entry name" value="Nucleotide-diphospho-sugar transferases"/>
    <property type="match status" value="1"/>
</dbReference>
<dbReference type="STRING" id="551459.SAMN05421796_10814"/>
<accession>A0A1N7NHN5</accession>
<protein>
    <submittedName>
        <fullName evidence="4">Glycosyltransferase involved in cell wall bisynthesis</fullName>
    </submittedName>
</protein>
<evidence type="ECO:0000256" key="1">
    <source>
        <dbReference type="SAM" id="Phobius"/>
    </source>
</evidence>
<reference evidence="5" key="3">
    <citation type="submission" date="2017-01" db="EMBL/GenBank/DDBJ databases">
        <authorList>
            <person name="Varghese N."/>
            <person name="Submissions S."/>
        </authorList>
    </citation>
    <scope>NUCLEOTIDE SEQUENCE [LARGE SCALE GENOMIC DNA]</scope>
    <source>
        <strain evidence="5">DSM 21068</strain>
    </source>
</reference>
<keyword evidence="1" id="KW-0472">Membrane</keyword>
<dbReference type="EMBL" id="MUGO01000024">
    <property type="protein sequence ID" value="PQA90537.1"/>
    <property type="molecule type" value="Genomic_DNA"/>
</dbReference>
<dbReference type="RefSeq" id="WP_076452243.1">
    <property type="nucleotide sequence ID" value="NZ_FTOJ01000008.1"/>
</dbReference>